<keyword evidence="3" id="KW-1185">Reference proteome</keyword>
<evidence type="ECO:0000313" key="2">
    <source>
        <dbReference type="EMBL" id="MEN2470410.1"/>
    </source>
</evidence>
<organism evidence="2 3">
    <name type="scientific">Burkholderia theae</name>
    <dbReference type="NCBI Taxonomy" id="3143496"/>
    <lineage>
        <taxon>Bacteria</taxon>
        <taxon>Pseudomonadati</taxon>
        <taxon>Pseudomonadota</taxon>
        <taxon>Betaproteobacteria</taxon>
        <taxon>Burkholderiales</taxon>
        <taxon>Burkholderiaceae</taxon>
        <taxon>Burkholderia</taxon>
    </lineage>
</organism>
<dbReference type="Proteomes" id="UP001466933">
    <property type="component" value="Unassembled WGS sequence"/>
</dbReference>
<proteinExistence type="predicted"/>
<comment type="caution">
    <text evidence="2">The sequence shown here is derived from an EMBL/GenBank/DDBJ whole genome shotgun (WGS) entry which is preliminary data.</text>
</comment>
<dbReference type="RefSeq" id="WP_343491881.1">
    <property type="nucleotide sequence ID" value="NZ_JBCPYA010000003.1"/>
</dbReference>
<name>A0ABU9WHW6_9BURK</name>
<sequence length="335" mass="35585">MQTTHATHHGASMPTDLDGGALERVGSRQTDGHVDASPAPAASTRGSPRVDARLAQLARAPTPERRTDTAFSAKPGPVQAENPTGSTSTQLCVIQNGMPPQYLTGTLLQHGTVLMAHAPTPDGGQRMTRFSQVTASDGSRLFMPGLAGGAGWYSTQGGQPYYHDEAAAADAQYFHGDAWQSAPPQDLHTGASSAAGSASVSEFQALPFDTCATNGNIYVIACSALGPFDLFDVHTHESVGNFWVSATESGRTISFPSIENDSDIPGAVDLAIWHLARHTSMPEMTIECVLNSELLRKLTSKYEMTCNDGLNCTGNTQAMRAVAERSLLRNGWRLN</sequence>
<evidence type="ECO:0000313" key="3">
    <source>
        <dbReference type="Proteomes" id="UP001466933"/>
    </source>
</evidence>
<evidence type="ECO:0000256" key="1">
    <source>
        <dbReference type="SAM" id="MobiDB-lite"/>
    </source>
</evidence>
<protein>
    <submittedName>
        <fullName evidence="2">Uncharacterized protein</fullName>
    </submittedName>
</protein>
<dbReference type="EMBL" id="JBCPYA010000003">
    <property type="protein sequence ID" value="MEN2470410.1"/>
    <property type="molecule type" value="Genomic_DNA"/>
</dbReference>
<reference evidence="2 3" key="1">
    <citation type="submission" date="2024-05" db="EMBL/GenBank/DDBJ databases">
        <title>Burkholderia sp. Nov. a novel bacteria isolated from rhizosphere soil of Camellia sinensis.</title>
        <authorList>
            <person name="Dong Y."/>
        </authorList>
    </citation>
    <scope>NUCLEOTIDE SEQUENCE [LARGE SCALE GENOMIC DNA]</scope>
    <source>
        <strain evidence="2 3">GS2Y</strain>
    </source>
</reference>
<feature type="region of interest" description="Disordered" evidence="1">
    <location>
        <begin position="1"/>
        <end position="86"/>
    </location>
</feature>
<gene>
    <name evidence="2" type="ORF">VOI36_10925</name>
</gene>
<accession>A0ABU9WHW6</accession>